<dbReference type="Proteomes" id="UP000053707">
    <property type="component" value="Unassembled WGS sequence"/>
</dbReference>
<accession>A0A117JI46</accession>
<sequence length="147" mass="16330">MRVMPLHDSRARAERAFQLRSIGWSWNRIATELGYASHGAAQTAVKRHQERNGPEAADSSRQSLIESARITAAVLFDRFAAASHREDDKTLALLNGEIARNRDQLAKLTGAYMPAQVNVTTADDVKRLRDEFYELRGLPTAAGPQLT</sequence>
<reference evidence="1 2" key="1">
    <citation type="submission" date="2016-01" db="EMBL/GenBank/DDBJ databases">
        <authorList>
            <consortium name="TB Trials Study Group"/>
            <person name="Sutton G."/>
            <person name="Brinkac L."/>
            <person name="Sanka R."/>
            <person name="Adams M."/>
            <person name="Lau E.L."/>
            <person name="Macaden R."/>
            <person name="Grewal H.M.S."/>
        </authorList>
    </citation>
    <scope>NUCLEOTIDE SEQUENCE [LARGE SCALE GENOMIC DNA]</scope>
    <source>
        <strain evidence="1 2">IS-1744</strain>
    </source>
</reference>
<proteinExistence type="predicted"/>
<dbReference type="EMBL" id="LQIR01000042">
    <property type="protein sequence ID" value="KUI11209.1"/>
    <property type="molecule type" value="Genomic_DNA"/>
</dbReference>
<keyword evidence="2" id="KW-1185">Reference proteome</keyword>
<gene>
    <name evidence="1" type="ORF">AU192_04015</name>
</gene>
<evidence type="ECO:0000313" key="1">
    <source>
        <dbReference type="EMBL" id="KUI11209.1"/>
    </source>
</evidence>
<comment type="caution">
    <text evidence="1">The sequence shown here is derived from an EMBL/GenBank/DDBJ whole genome shotgun (WGS) entry which is preliminary data.</text>
</comment>
<name>A0A117JI46_9MYCO</name>
<organism evidence="1 2">
    <name type="scientific">Mycobacterium lehmannii</name>
    <dbReference type="NCBI Taxonomy" id="2048550"/>
    <lineage>
        <taxon>Bacteria</taxon>
        <taxon>Bacillati</taxon>
        <taxon>Actinomycetota</taxon>
        <taxon>Actinomycetes</taxon>
        <taxon>Mycobacteriales</taxon>
        <taxon>Mycobacteriaceae</taxon>
        <taxon>Mycobacterium</taxon>
    </lineage>
</organism>
<protein>
    <submittedName>
        <fullName evidence="1">Uncharacterized protein</fullName>
    </submittedName>
</protein>
<dbReference type="AlphaFoldDB" id="A0A117JI46"/>
<evidence type="ECO:0000313" key="2">
    <source>
        <dbReference type="Proteomes" id="UP000053707"/>
    </source>
</evidence>